<dbReference type="InterPro" id="IPR004569">
    <property type="entry name" value="PyrdxlP_synth_PdxJ"/>
</dbReference>
<feature type="site" description="Transition state stabilizer" evidence="4">
    <location>
        <position position="159"/>
    </location>
</feature>
<dbReference type="EC" id="2.6.99.2" evidence="4 5"/>
<feature type="binding site" evidence="4">
    <location>
        <begin position="223"/>
        <end position="224"/>
    </location>
    <ligand>
        <name>3-amino-2-oxopropyl phosphate</name>
        <dbReference type="ChEBI" id="CHEBI:57279"/>
    </ligand>
</feature>
<feature type="binding site" evidence="4">
    <location>
        <position position="201"/>
    </location>
    <ligand>
        <name>3-amino-2-oxopropyl phosphate</name>
        <dbReference type="ChEBI" id="CHEBI:57279"/>
    </ligand>
</feature>
<comment type="caution">
    <text evidence="6">The sequence shown here is derived from an EMBL/GenBank/DDBJ whole genome shotgun (WGS) entry which is preliminary data.</text>
</comment>
<comment type="caution">
    <text evidence="4">Lacks conserved residue(s) required for the propagation of feature annotation.</text>
</comment>
<feature type="active site" description="Proton acceptor" evidence="4">
    <location>
        <position position="44"/>
    </location>
</feature>
<reference evidence="6" key="1">
    <citation type="journal article" date="2015" name="Int. J. Syst. Evol. Microbiol.">
        <title>Rhizobium alvei sp. nov., isolated from a freshwater river.</title>
        <authorList>
            <person name="Sheu S.Y."/>
            <person name="Huang H.W."/>
            <person name="Young C.C."/>
            <person name="Chen W.M."/>
        </authorList>
    </citation>
    <scope>NUCLEOTIDE SEQUENCE</scope>
    <source>
        <strain evidence="6">TNR-22</strain>
    </source>
</reference>
<dbReference type="PANTHER" id="PTHR30456">
    <property type="entry name" value="PYRIDOXINE 5'-PHOSPHATE SYNTHASE"/>
    <property type="match status" value="1"/>
</dbReference>
<dbReference type="PANTHER" id="PTHR30456:SF0">
    <property type="entry name" value="PYRIDOXINE 5'-PHOSPHATE SYNTHASE"/>
    <property type="match status" value="1"/>
</dbReference>
<gene>
    <name evidence="4" type="primary">pdxJ</name>
    <name evidence="6" type="ORF">Q4481_05600</name>
</gene>
<dbReference type="RefSeq" id="WP_304375330.1">
    <property type="nucleotide sequence ID" value="NZ_JAUOZU010000005.1"/>
</dbReference>
<accession>A0ABT8YIE9</accession>
<evidence type="ECO:0000256" key="3">
    <source>
        <dbReference type="ARBA" id="ARBA00023096"/>
    </source>
</evidence>
<dbReference type="Proteomes" id="UP001174932">
    <property type="component" value="Unassembled WGS sequence"/>
</dbReference>
<feature type="active site" description="Proton donor" evidence="4">
    <location>
        <position position="200"/>
    </location>
</feature>
<feature type="binding site" evidence="4">
    <location>
        <position position="106"/>
    </location>
    <ligand>
        <name>1-deoxy-D-xylulose 5-phosphate</name>
        <dbReference type="ChEBI" id="CHEBI:57792"/>
    </ligand>
</feature>
<dbReference type="EMBL" id="JAUOZU010000005">
    <property type="protein sequence ID" value="MDO6963423.1"/>
    <property type="molecule type" value="Genomic_DNA"/>
</dbReference>
<feature type="active site" description="Proton acceptor" evidence="4">
    <location>
        <position position="76"/>
    </location>
</feature>
<dbReference type="NCBIfam" id="NF003626">
    <property type="entry name" value="PRK05265.1-4"/>
    <property type="match status" value="1"/>
</dbReference>
<evidence type="ECO:0000256" key="5">
    <source>
        <dbReference type="NCBIfam" id="TIGR00559"/>
    </source>
</evidence>
<keyword evidence="7" id="KW-1185">Reference proteome</keyword>
<name>A0ABT8YIE9_9HYPH</name>
<proteinExistence type="inferred from homology"/>
<evidence type="ECO:0000313" key="7">
    <source>
        <dbReference type="Proteomes" id="UP001174932"/>
    </source>
</evidence>
<keyword evidence="1 4" id="KW-0963">Cytoplasm</keyword>
<feature type="binding site" evidence="4">
    <location>
        <position position="8"/>
    </location>
    <ligand>
        <name>3-amino-2-oxopropyl phosphate</name>
        <dbReference type="ChEBI" id="CHEBI:57279"/>
    </ligand>
</feature>
<keyword evidence="3 4" id="KW-0664">Pyridoxine biosynthesis</keyword>
<dbReference type="Pfam" id="PF03740">
    <property type="entry name" value="PdxJ"/>
    <property type="match status" value="1"/>
</dbReference>
<dbReference type="HAMAP" id="MF_00279">
    <property type="entry name" value="PdxJ"/>
    <property type="match status" value="1"/>
</dbReference>
<evidence type="ECO:0000256" key="1">
    <source>
        <dbReference type="ARBA" id="ARBA00022490"/>
    </source>
</evidence>
<dbReference type="InterPro" id="IPR036130">
    <property type="entry name" value="Pyridoxine-5'_phos_synth"/>
</dbReference>
<comment type="subunit">
    <text evidence="4">Homooctamer; tetramer of dimers.</text>
</comment>
<comment type="catalytic activity">
    <reaction evidence="4">
        <text>3-amino-2-oxopropyl phosphate + 1-deoxy-D-xylulose 5-phosphate = pyridoxine 5'-phosphate + phosphate + 2 H2O + H(+)</text>
        <dbReference type="Rhea" id="RHEA:15265"/>
        <dbReference type="ChEBI" id="CHEBI:15377"/>
        <dbReference type="ChEBI" id="CHEBI:15378"/>
        <dbReference type="ChEBI" id="CHEBI:43474"/>
        <dbReference type="ChEBI" id="CHEBI:57279"/>
        <dbReference type="ChEBI" id="CHEBI:57792"/>
        <dbReference type="ChEBI" id="CHEBI:58589"/>
        <dbReference type="EC" id="2.6.99.2"/>
    </reaction>
</comment>
<evidence type="ECO:0000256" key="2">
    <source>
        <dbReference type="ARBA" id="ARBA00022679"/>
    </source>
</evidence>
<dbReference type="CDD" id="cd00003">
    <property type="entry name" value="PNPsynthase"/>
    <property type="match status" value="1"/>
</dbReference>
<feature type="binding site" evidence="4">
    <location>
        <position position="19"/>
    </location>
    <ligand>
        <name>3-amino-2-oxopropyl phosphate</name>
        <dbReference type="ChEBI" id="CHEBI:57279"/>
    </ligand>
</feature>
<evidence type="ECO:0000313" key="6">
    <source>
        <dbReference type="EMBL" id="MDO6963423.1"/>
    </source>
</evidence>
<protein>
    <recommendedName>
        <fullName evidence="4 5">Pyridoxine 5'-phosphate synthase</fullName>
        <shortName evidence="4">PNP synthase</shortName>
        <ecNumber evidence="4 5">2.6.99.2</ecNumber>
    </recommendedName>
</protein>
<comment type="similarity">
    <text evidence="4">Belongs to the PNP synthase family.</text>
</comment>
<comment type="subcellular location">
    <subcellularLocation>
        <location evidence="4">Cytoplasm</location>
    </subcellularLocation>
</comment>
<feature type="binding site" evidence="4">
    <location>
        <position position="46"/>
    </location>
    <ligand>
        <name>1-deoxy-D-xylulose 5-phosphate</name>
        <dbReference type="ChEBI" id="CHEBI:57792"/>
    </ligand>
</feature>
<evidence type="ECO:0000256" key="4">
    <source>
        <dbReference type="HAMAP-Rule" id="MF_00279"/>
    </source>
</evidence>
<reference evidence="6" key="2">
    <citation type="submission" date="2023-07" db="EMBL/GenBank/DDBJ databases">
        <authorList>
            <person name="Shen H."/>
        </authorList>
    </citation>
    <scope>NUCLEOTIDE SEQUENCE</scope>
    <source>
        <strain evidence="6">TNR-22</strain>
    </source>
</reference>
<dbReference type="GO" id="GO:0033856">
    <property type="term" value="F:pyridoxine 5'-phosphate synthase activity"/>
    <property type="evidence" value="ECO:0007669"/>
    <property type="project" value="UniProtKB-EC"/>
</dbReference>
<dbReference type="SUPFAM" id="SSF63892">
    <property type="entry name" value="Pyridoxine 5'-phosphate synthase"/>
    <property type="match status" value="1"/>
</dbReference>
<feature type="binding site" evidence="4">
    <location>
        <position position="51"/>
    </location>
    <ligand>
        <name>1-deoxy-D-xylulose 5-phosphate</name>
        <dbReference type="ChEBI" id="CHEBI:57792"/>
    </ligand>
</feature>
<dbReference type="NCBIfam" id="TIGR00559">
    <property type="entry name" value="pdxJ"/>
    <property type="match status" value="1"/>
</dbReference>
<keyword evidence="2 4" id="KW-0808">Transferase</keyword>
<dbReference type="Gene3D" id="3.20.20.70">
    <property type="entry name" value="Aldolase class I"/>
    <property type="match status" value="1"/>
</dbReference>
<sequence>MPTKLSVNLNAIAMLRNRRDLPWPNVVRFGQIALEAGAAGLTVHPRPDERHIRFSDLPLLLDLIRTHFPDREFNIEGYPTEAFLDLVEQHRPDQVTLVPDHPSQATSDHGWNFIENEQLLATVCGRLKRGGMRVSLFADGDAGSDQLSVAKAVGADRIELYTGPYGGCFDDAAAATAWIVKLGDTADLARALGLGVNAGHDLTVANLPALCARIGDLAEVSIGHGLTADALEFGMAETVRRFRRAIGDLI</sequence>
<comment type="function">
    <text evidence="4">Catalyzes the complicated ring closure reaction between the two acyclic compounds 1-deoxy-D-xylulose-5-phosphate (DXP) and 3-amino-2-oxopropyl phosphate (1-amino-acetone-3-phosphate or AAP) to form pyridoxine 5'-phosphate (PNP) and inorganic phosphate.</text>
</comment>
<comment type="pathway">
    <text evidence="4">Cofactor biosynthesis; pyridoxine 5'-phosphate biosynthesis; pyridoxine 5'-phosphate from D-erythrose 4-phosphate: step 5/5.</text>
</comment>
<organism evidence="6 7">
    <name type="scientific">Rhizobium alvei</name>
    <dbReference type="NCBI Taxonomy" id="1132659"/>
    <lineage>
        <taxon>Bacteria</taxon>
        <taxon>Pseudomonadati</taxon>
        <taxon>Pseudomonadota</taxon>
        <taxon>Alphaproteobacteria</taxon>
        <taxon>Hyphomicrobiales</taxon>
        <taxon>Rhizobiaceae</taxon>
        <taxon>Rhizobium/Agrobacterium group</taxon>
        <taxon>Rhizobium</taxon>
    </lineage>
</organism>
<dbReference type="InterPro" id="IPR013785">
    <property type="entry name" value="Aldolase_TIM"/>
</dbReference>